<sequence length="239" mass="24762">MGAGFGAGGIMEAEPGMNVLGLVALALIVIAFGAILLLTAGRGSVKLRKGLAVLASRRGWQASLVEETGGAARKLRLSGPGWRAETRRYIQGETGSAVFATEFEAPGVQWPGQVAIGPALDGAEAALAARMMGGAGGAVAMALLTGGEIGRLVPRPDASGFGGTVFSSDETVPLPDATRLQPLLAAWRRNHPAERQFPIVILGPGGLRLRLRCDLWSVEEMERFADLGLALAEALEPAT</sequence>
<organism evidence="2 3">
    <name type="scientific">Gemmobacter lutimaris</name>
    <dbReference type="NCBI Taxonomy" id="2306023"/>
    <lineage>
        <taxon>Bacteria</taxon>
        <taxon>Pseudomonadati</taxon>
        <taxon>Pseudomonadota</taxon>
        <taxon>Alphaproteobacteria</taxon>
        <taxon>Rhodobacterales</taxon>
        <taxon>Paracoccaceae</taxon>
        <taxon>Gemmobacter</taxon>
    </lineage>
</organism>
<keyword evidence="1" id="KW-1133">Transmembrane helix</keyword>
<accession>A0A398BYX2</accession>
<comment type="caution">
    <text evidence="2">The sequence shown here is derived from an EMBL/GenBank/DDBJ whole genome shotgun (WGS) entry which is preliminary data.</text>
</comment>
<proteinExistence type="predicted"/>
<feature type="transmembrane region" description="Helical" evidence="1">
    <location>
        <begin position="20"/>
        <end position="40"/>
    </location>
</feature>
<dbReference type="Proteomes" id="UP000266649">
    <property type="component" value="Unassembled WGS sequence"/>
</dbReference>
<keyword evidence="1" id="KW-0472">Membrane</keyword>
<gene>
    <name evidence="2" type="ORF">D2N39_05700</name>
</gene>
<protein>
    <submittedName>
        <fullName evidence="2">Uncharacterized protein</fullName>
    </submittedName>
</protein>
<evidence type="ECO:0000313" key="3">
    <source>
        <dbReference type="Proteomes" id="UP000266649"/>
    </source>
</evidence>
<keyword evidence="3" id="KW-1185">Reference proteome</keyword>
<evidence type="ECO:0000313" key="2">
    <source>
        <dbReference type="EMBL" id="RID93140.1"/>
    </source>
</evidence>
<dbReference type="EMBL" id="QXXQ01000002">
    <property type="protein sequence ID" value="RID93140.1"/>
    <property type="molecule type" value="Genomic_DNA"/>
</dbReference>
<evidence type="ECO:0000256" key="1">
    <source>
        <dbReference type="SAM" id="Phobius"/>
    </source>
</evidence>
<reference evidence="2 3" key="1">
    <citation type="submission" date="2018-09" db="EMBL/GenBank/DDBJ databases">
        <title>Gemmobacter lutimaris sp. nov., a marine bacterium isolated from tidal flat.</title>
        <authorList>
            <person name="Lee D.W."/>
            <person name="Yoo Y."/>
            <person name="Kim J.-J."/>
            <person name="Kim B.S."/>
        </authorList>
    </citation>
    <scope>NUCLEOTIDE SEQUENCE [LARGE SCALE GENOMIC DNA]</scope>
    <source>
        <strain evidence="2 3">YJ-T1-11</strain>
    </source>
</reference>
<keyword evidence="1" id="KW-0812">Transmembrane</keyword>
<name>A0A398BYX2_9RHOB</name>
<dbReference type="AlphaFoldDB" id="A0A398BYX2"/>